<dbReference type="AlphaFoldDB" id="A0A6J2X8B9"/>
<organism evidence="8 9">
    <name type="scientific">Sitophilus oryzae</name>
    <name type="common">Rice weevil</name>
    <name type="synonym">Curculio oryzae</name>
    <dbReference type="NCBI Taxonomy" id="7048"/>
    <lineage>
        <taxon>Eukaryota</taxon>
        <taxon>Metazoa</taxon>
        <taxon>Ecdysozoa</taxon>
        <taxon>Arthropoda</taxon>
        <taxon>Hexapoda</taxon>
        <taxon>Insecta</taxon>
        <taxon>Pterygota</taxon>
        <taxon>Neoptera</taxon>
        <taxon>Endopterygota</taxon>
        <taxon>Coleoptera</taxon>
        <taxon>Polyphaga</taxon>
        <taxon>Cucujiformia</taxon>
        <taxon>Curculionidae</taxon>
        <taxon>Dryophthorinae</taxon>
        <taxon>Sitophilus</taxon>
    </lineage>
</organism>
<sequence>MEFLQFADYSQKPENSGFIIKPVSNQNNNKRRKNTMYGQDFSAPLKQRSQANARERDRTHSHYCFSVNTAFTTLRTLIPTEPKDRKLSKIETLRLASSYISHLGTQLMAGPIDQPCLRLIKISEEDNPINPNNRQVCTFCISHKKLPKILPQENYPCQNFDCQQILMEAPTESVSPILMSSDMTPLYHQQSQTLINTISLNESTNSHNV</sequence>
<dbReference type="KEGG" id="soy:115875976"/>
<evidence type="ECO:0000256" key="4">
    <source>
        <dbReference type="ARBA" id="ARBA00023163"/>
    </source>
</evidence>
<dbReference type="CDD" id="cd11465">
    <property type="entry name" value="bHLH_TS_scleraxis_like"/>
    <property type="match status" value="1"/>
</dbReference>
<comment type="subcellular location">
    <subcellularLocation>
        <location evidence="1">Nucleus</location>
    </subcellularLocation>
</comment>
<evidence type="ECO:0000313" key="10">
    <source>
        <dbReference type="RefSeq" id="XP_030747458.1"/>
    </source>
</evidence>
<dbReference type="SMART" id="SM00353">
    <property type="entry name" value="HLH"/>
    <property type="match status" value="1"/>
</dbReference>
<dbReference type="GO" id="GO:0046983">
    <property type="term" value="F:protein dimerization activity"/>
    <property type="evidence" value="ECO:0007669"/>
    <property type="project" value="InterPro"/>
</dbReference>
<feature type="domain" description="BHLH" evidence="7">
    <location>
        <begin position="51"/>
        <end position="103"/>
    </location>
</feature>
<dbReference type="InterPro" id="IPR011598">
    <property type="entry name" value="bHLH_dom"/>
</dbReference>
<dbReference type="PROSITE" id="PS50888">
    <property type="entry name" value="BHLH"/>
    <property type="match status" value="1"/>
</dbReference>
<dbReference type="Proteomes" id="UP000504635">
    <property type="component" value="Unplaced"/>
</dbReference>
<dbReference type="GeneID" id="115875976"/>
<reference evidence="9 10" key="1">
    <citation type="submission" date="2025-04" db="UniProtKB">
        <authorList>
            <consortium name="RefSeq"/>
        </authorList>
    </citation>
    <scope>IDENTIFICATION</scope>
    <source>
        <tissue evidence="9 10">Gonads</tissue>
    </source>
</reference>
<dbReference type="GO" id="GO:0032502">
    <property type="term" value="P:developmental process"/>
    <property type="evidence" value="ECO:0007669"/>
    <property type="project" value="TreeGrafter"/>
</dbReference>
<keyword evidence="4" id="KW-0804">Transcription</keyword>
<keyword evidence="5" id="KW-0539">Nucleus</keyword>
<feature type="region of interest" description="Disordered" evidence="6">
    <location>
        <begin position="17"/>
        <end position="58"/>
    </location>
</feature>
<dbReference type="Gene3D" id="4.10.280.10">
    <property type="entry name" value="Helix-loop-helix DNA-binding domain"/>
    <property type="match status" value="1"/>
</dbReference>
<evidence type="ECO:0000256" key="5">
    <source>
        <dbReference type="ARBA" id="ARBA00023242"/>
    </source>
</evidence>
<evidence type="ECO:0000256" key="3">
    <source>
        <dbReference type="ARBA" id="ARBA00023125"/>
    </source>
</evidence>
<dbReference type="PANTHER" id="PTHR23349">
    <property type="entry name" value="BASIC HELIX-LOOP-HELIX TRANSCRIPTION FACTOR, TWIST"/>
    <property type="match status" value="1"/>
</dbReference>
<evidence type="ECO:0000313" key="8">
    <source>
        <dbReference type="Proteomes" id="UP000504635"/>
    </source>
</evidence>
<evidence type="ECO:0000256" key="6">
    <source>
        <dbReference type="SAM" id="MobiDB-lite"/>
    </source>
</evidence>
<dbReference type="GO" id="GO:0000977">
    <property type="term" value="F:RNA polymerase II transcription regulatory region sequence-specific DNA binding"/>
    <property type="evidence" value="ECO:0007669"/>
    <property type="project" value="TreeGrafter"/>
</dbReference>
<dbReference type="OrthoDB" id="6106870at2759"/>
<dbReference type="Pfam" id="PF00010">
    <property type="entry name" value="HLH"/>
    <property type="match status" value="1"/>
</dbReference>
<evidence type="ECO:0000259" key="7">
    <source>
        <dbReference type="PROSITE" id="PS50888"/>
    </source>
</evidence>
<name>A0A6J2X8B9_SITOR</name>
<dbReference type="RefSeq" id="XP_030747457.1">
    <property type="nucleotide sequence ID" value="XM_030891597.1"/>
</dbReference>
<dbReference type="SUPFAM" id="SSF47459">
    <property type="entry name" value="HLH, helix-loop-helix DNA-binding domain"/>
    <property type="match status" value="1"/>
</dbReference>
<gene>
    <name evidence="9 10 11" type="primary">LOC115875976</name>
</gene>
<keyword evidence="8" id="KW-1185">Reference proteome</keyword>
<dbReference type="GO" id="GO:0000981">
    <property type="term" value="F:DNA-binding transcription factor activity, RNA polymerase II-specific"/>
    <property type="evidence" value="ECO:0007669"/>
    <property type="project" value="TreeGrafter"/>
</dbReference>
<keyword evidence="2" id="KW-0805">Transcription regulation</keyword>
<accession>A0A6J2X8B9</accession>
<evidence type="ECO:0000313" key="9">
    <source>
        <dbReference type="RefSeq" id="XP_030747457.1"/>
    </source>
</evidence>
<keyword evidence="3" id="KW-0238">DNA-binding</keyword>
<dbReference type="FunFam" id="4.10.280.10:FF:000010">
    <property type="entry name" value="Scleraxis bHLH transcription factor"/>
    <property type="match status" value="1"/>
</dbReference>
<dbReference type="InterPro" id="IPR036638">
    <property type="entry name" value="HLH_DNA-bd_sf"/>
</dbReference>
<dbReference type="GO" id="GO:0005634">
    <property type="term" value="C:nucleus"/>
    <property type="evidence" value="ECO:0007669"/>
    <property type="project" value="UniProtKB-SubCell"/>
</dbReference>
<proteinExistence type="predicted"/>
<evidence type="ECO:0000256" key="1">
    <source>
        <dbReference type="ARBA" id="ARBA00004123"/>
    </source>
</evidence>
<dbReference type="InterPro" id="IPR050283">
    <property type="entry name" value="E-box_TF_Regulators"/>
</dbReference>
<evidence type="ECO:0000313" key="11">
    <source>
        <dbReference type="RefSeq" id="XP_030747459.1"/>
    </source>
</evidence>
<dbReference type="RefSeq" id="XP_030747459.1">
    <property type="nucleotide sequence ID" value="XM_030891599.1"/>
</dbReference>
<evidence type="ECO:0000256" key="2">
    <source>
        <dbReference type="ARBA" id="ARBA00023015"/>
    </source>
</evidence>
<protein>
    <submittedName>
        <fullName evidence="9 10">Basic helix-loop-helix transcription factor scleraxis isoform X1</fullName>
    </submittedName>
</protein>
<dbReference type="RefSeq" id="XP_030747458.1">
    <property type="nucleotide sequence ID" value="XM_030891598.1"/>
</dbReference>
<dbReference type="PANTHER" id="PTHR23349:SF42">
    <property type="entry name" value="BHLH DOMAIN-CONTAINING PROTEIN"/>
    <property type="match status" value="1"/>
</dbReference>